<gene>
    <name evidence="2" type="ORF">AKAW2_30196S</name>
    <name evidence="3" type="ORF">RIB2604_02007470</name>
</gene>
<accession>A0A146FKD6</accession>
<evidence type="ECO:0000313" key="5">
    <source>
        <dbReference type="Proteomes" id="UP000661280"/>
    </source>
</evidence>
<name>A0A146FKD6_ASPKA</name>
<evidence type="ECO:0000313" key="2">
    <source>
        <dbReference type="EMBL" id="BCR96877.1"/>
    </source>
</evidence>
<protein>
    <submittedName>
        <fullName evidence="3">Uncharacterized protein</fullName>
    </submittedName>
</protein>
<dbReference type="Pfam" id="PF10521">
    <property type="entry name" value="Tti2"/>
    <property type="match status" value="1"/>
</dbReference>
<dbReference type="Proteomes" id="UP000661280">
    <property type="component" value="Chromosome 3"/>
</dbReference>
<evidence type="ECO:0000313" key="3">
    <source>
        <dbReference type="EMBL" id="GAT26167.1"/>
    </source>
</evidence>
<dbReference type="SUPFAM" id="SSF48371">
    <property type="entry name" value="ARM repeat"/>
    <property type="match status" value="1"/>
</dbReference>
<proteinExistence type="inferred from homology"/>
<keyword evidence="5" id="KW-1185">Reference proteome</keyword>
<reference evidence="3 4" key="1">
    <citation type="journal article" date="2016" name="DNA Res.">
        <title>Genome sequence of Aspergillus luchuensis NBRC 4314.</title>
        <authorList>
            <person name="Yamada O."/>
            <person name="Machida M."/>
            <person name="Hosoyama A."/>
            <person name="Goto M."/>
            <person name="Takahashi T."/>
            <person name="Futagami T."/>
            <person name="Yamagata Y."/>
            <person name="Takeuchi M."/>
            <person name="Kobayashi T."/>
            <person name="Koike H."/>
            <person name="Abe K."/>
            <person name="Asai K."/>
            <person name="Arita M."/>
            <person name="Fujita N."/>
            <person name="Fukuda K."/>
            <person name="Higa K."/>
            <person name="Horikawa H."/>
            <person name="Ishikawa T."/>
            <person name="Jinno K."/>
            <person name="Kato Y."/>
            <person name="Kirimura K."/>
            <person name="Mizutani O."/>
            <person name="Nakasone K."/>
            <person name="Sano M."/>
            <person name="Shiraishi Y."/>
            <person name="Tsukahara M."/>
            <person name="Gomi K."/>
        </authorList>
    </citation>
    <scope>NUCLEOTIDE SEQUENCE [LARGE SCALE GENOMIC DNA]</scope>
    <source>
        <strain evidence="3 4">RIB 2604</strain>
    </source>
</reference>
<dbReference type="EMBL" id="BCWF01000020">
    <property type="protein sequence ID" value="GAT26167.1"/>
    <property type="molecule type" value="Genomic_DNA"/>
</dbReference>
<comment type="similarity">
    <text evidence="1">Belongs to the TTI2 family.</text>
</comment>
<dbReference type="GO" id="GO:0110078">
    <property type="term" value="C:TTT Hsp90 cochaperone complex"/>
    <property type="evidence" value="ECO:0007669"/>
    <property type="project" value="InterPro"/>
</dbReference>
<dbReference type="EMBL" id="AP024427">
    <property type="protein sequence ID" value="BCR96877.1"/>
    <property type="molecule type" value="Genomic_DNA"/>
</dbReference>
<evidence type="ECO:0000313" key="4">
    <source>
        <dbReference type="Proteomes" id="UP000075230"/>
    </source>
</evidence>
<organism evidence="3 4">
    <name type="scientific">Aspergillus kawachii</name>
    <name type="common">White koji mold</name>
    <name type="synonym">Aspergillus awamori var. kawachi</name>
    <dbReference type="NCBI Taxonomy" id="1069201"/>
    <lineage>
        <taxon>Eukaryota</taxon>
        <taxon>Fungi</taxon>
        <taxon>Dikarya</taxon>
        <taxon>Ascomycota</taxon>
        <taxon>Pezizomycotina</taxon>
        <taxon>Eurotiomycetes</taxon>
        <taxon>Eurotiomycetidae</taxon>
        <taxon>Eurotiales</taxon>
        <taxon>Aspergillaceae</taxon>
        <taxon>Aspergillus</taxon>
        <taxon>Aspergillus subgen. Circumdati</taxon>
    </lineage>
</organism>
<dbReference type="InterPro" id="IPR016024">
    <property type="entry name" value="ARM-type_fold"/>
</dbReference>
<dbReference type="VEuPathDB" id="FungiDB:ASPFODRAFT_60129"/>
<dbReference type="GeneID" id="64958202"/>
<reference evidence="4" key="2">
    <citation type="submission" date="2016-02" db="EMBL/GenBank/DDBJ databases">
        <title>Genome sequencing of Aspergillus luchuensis NBRC 4314.</title>
        <authorList>
            <person name="Yamada O."/>
        </authorList>
    </citation>
    <scope>NUCLEOTIDE SEQUENCE [LARGE SCALE GENOMIC DNA]</scope>
    <source>
        <strain evidence="4">RIB 2604</strain>
    </source>
</reference>
<sequence length="571" mass="63876">MEEFQSVARECLGRGDAHIPDSRLDNVVVPRELDHLWDTISAHEDKDNATVSEDLFLAREFLRLRNSNELSEPDVAAANHIYAWASRHALPSAVYAESMEEPNEEKNALMHEDKLRSLLAISVIAALDSLFPVYKATDVPNIILALASFTSEADPWTTAESHTASIAILERFRTSPRTPEASFWAVLETILKDRIRPLFTRTRNPAITAAGRKDMHPIPLPRFDTSILDPESKPWRSSDIYATTVFAWVLRQYQALDINILESHFPLLVPPILALIDDETNPNKADGCTLLTHLLQPIQQAKSDILKRTNLSSVFIDAIKPCLLSLPTITPEPDSIRLLSTAYPTLFLLLKTSYLPKDKHTYTTELTKVLRENLIPSFHHISTLTPSSGTQSTLSSFPHPKLSTLLLNKIHDSLFDLAVHTTKYLQEIIPLIYSTLSNPFGTAYPPLLLAGVAVTRAVIMNAHPRIWRWRGEILGAVAACWLSVADEEAAERGKGYEKEDLIKLKMQLKGVVYLLRMVLENPDEQIAKDDEVIEAKEGFAKEVEELVGADEALRELLLGEVDGKDGMYFGA</sequence>
<dbReference type="InterPro" id="IPR018870">
    <property type="entry name" value="Tti2"/>
</dbReference>
<dbReference type="GO" id="GO:0005829">
    <property type="term" value="C:cytosol"/>
    <property type="evidence" value="ECO:0007669"/>
    <property type="project" value="TreeGrafter"/>
</dbReference>
<dbReference type="KEGG" id="aluc:AKAW2_30196S"/>
<dbReference type="PANTHER" id="PTHR32226:SF2">
    <property type="entry name" value="TELO2-INTERACTING PROTEIN 2"/>
    <property type="match status" value="1"/>
</dbReference>
<reference evidence="2" key="4">
    <citation type="submission" date="2021-02" db="EMBL/GenBank/DDBJ databases">
        <title>Aspergillus luchuensis mut. kawachii IFO 4304 genome sequence.</title>
        <authorList>
            <person name="Mori K."/>
            <person name="Kadooka C."/>
            <person name="Goto M."/>
            <person name="Futagami T."/>
        </authorList>
    </citation>
    <scope>NUCLEOTIDE SEQUENCE</scope>
    <source>
        <strain evidence="2">IFO 4308</strain>
    </source>
</reference>
<dbReference type="Proteomes" id="UP000075230">
    <property type="component" value="Unassembled WGS sequence"/>
</dbReference>
<dbReference type="AlphaFoldDB" id="A0A146FKD6"/>
<dbReference type="OrthoDB" id="6417021at2759"/>
<evidence type="ECO:0000256" key="1">
    <source>
        <dbReference type="ARBA" id="ARBA00034736"/>
    </source>
</evidence>
<reference evidence="2" key="3">
    <citation type="submission" date="2021-01" db="EMBL/GenBank/DDBJ databases">
        <authorList>
            <consortium name="Aspergillus luchuensis mut. kawachii IFO 4304 genome sequencing consortium"/>
            <person name="Kazuki M."/>
            <person name="Futagami T."/>
        </authorList>
    </citation>
    <scope>NUCLEOTIDE SEQUENCE</scope>
    <source>
        <strain evidence="2">IFO 4308</strain>
    </source>
</reference>
<dbReference type="PANTHER" id="PTHR32226">
    <property type="entry name" value="TELO2-INTERACTING PROTEIN 2"/>
    <property type="match status" value="1"/>
</dbReference>
<dbReference type="GO" id="GO:0005634">
    <property type="term" value="C:nucleus"/>
    <property type="evidence" value="ECO:0007669"/>
    <property type="project" value="TreeGrafter"/>
</dbReference>
<dbReference type="RefSeq" id="XP_041540643.1">
    <property type="nucleotide sequence ID" value="XM_041686683.1"/>
</dbReference>